<evidence type="ECO:0000313" key="5">
    <source>
        <dbReference type="Proteomes" id="UP001597326"/>
    </source>
</evidence>
<dbReference type="GO" id="GO:0016787">
    <property type="term" value="F:hydrolase activity"/>
    <property type="evidence" value="ECO:0007669"/>
    <property type="project" value="UniProtKB-KW"/>
</dbReference>
<dbReference type="PANTHER" id="PTHR43465:SF2">
    <property type="entry name" value="DUF1680 DOMAIN PROTEIN (AFU_ORTHOLOGUE AFUA_1G08910)"/>
    <property type="match status" value="1"/>
</dbReference>
<feature type="domain" description="Non-reducing end beta-L-arabinofuranosidase-like GH127 catalytic" evidence="2">
    <location>
        <begin position="43"/>
        <end position="408"/>
    </location>
</feature>
<dbReference type="PANTHER" id="PTHR43465">
    <property type="entry name" value="DUF1680 DOMAIN PROTEIN (AFU_ORTHOLOGUE AFUA_1G08910)"/>
    <property type="match status" value="1"/>
</dbReference>
<dbReference type="InterPro" id="IPR049049">
    <property type="entry name" value="Beta-AFase-like_GH127_C"/>
</dbReference>
<evidence type="ECO:0000313" key="4">
    <source>
        <dbReference type="EMBL" id="MFD1889286.1"/>
    </source>
</evidence>
<dbReference type="EMBL" id="JBHUFZ010000008">
    <property type="protein sequence ID" value="MFD1889286.1"/>
    <property type="molecule type" value="Genomic_DNA"/>
</dbReference>
<proteinExistence type="predicted"/>
<comment type="caution">
    <text evidence="4">The sequence shown here is derived from an EMBL/GenBank/DDBJ whole genome shotgun (WGS) entry which is preliminary data.</text>
</comment>
<keyword evidence="5" id="KW-1185">Reference proteome</keyword>
<evidence type="ECO:0000256" key="1">
    <source>
        <dbReference type="SAM" id="MobiDB-lite"/>
    </source>
</evidence>
<protein>
    <submittedName>
        <fullName evidence="4">Glycoside hydrolase family 127 protein</fullName>
    </submittedName>
</protein>
<evidence type="ECO:0000259" key="3">
    <source>
        <dbReference type="Pfam" id="PF20737"/>
    </source>
</evidence>
<gene>
    <name evidence="4" type="ORF">ACFSCS_03680</name>
</gene>
<accession>A0ABW4RSI4</accession>
<feature type="domain" description="Non-reducing end beta-L-arabinofuranosidase-like GH127 C-terminal" evidence="3">
    <location>
        <begin position="509"/>
        <end position="615"/>
    </location>
</feature>
<dbReference type="InterPro" id="IPR012878">
    <property type="entry name" value="Beta-AFase-like_GH127_cat"/>
</dbReference>
<evidence type="ECO:0000259" key="2">
    <source>
        <dbReference type="Pfam" id="PF07944"/>
    </source>
</evidence>
<dbReference type="Pfam" id="PF07944">
    <property type="entry name" value="Beta-AFase-like_GH127_cat"/>
    <property type="match status" value="1"/>
</dbReference>
<dbReference type="InterPro" id="IPR008928">
    <property type="entry name" value="6-hairpin_glycosidase_sf"/>
</dbReference>
<feature type="region of interest" description="Disordered" evidence="1">
    <location>
        <begin position="1"/>
        <end position="23"/>
    </location>
</feature>
<sequence length="617" mass="68288">MPHAATPAMFAPDRPGQGGLSQAPVPLTSIHAAGQGWLSRFQERNAAVTLPHVIEQLQRTAMENLRRIGSDEDYIGPNNSDADVYKVLEAIAWEIGRTGQSEHADFLAEAVELVTAAQQDDGYVNSWGQRPGYEHWSDAAMGHELFTGSALIKAAVALARVGHDELMPVARKWADLVVSVFGPEGDGYDGHPGIEGSLVELYRETGEQSYLDTARALLDRRGQQQLRWGPLPASFFQDHEPVREAVEALGHARRQMYLDSGVADVYAETGDRALYEALVKRWESAHMTKQYITGGLGSRHYDESFGAPYELPASRAYAETCASVAAVHVNHRLLLLSGEARYADAIEKMVYNAVAGAIGEDGTSFFSSNPLQVRSRQRDEDNNRIARAPWLNHTCCPTSLVRLIASLGSFVATTKDKTLSIQQYVDGSIDLPSSIGEGQLVVETAYPRDGIVKIRLEGTPAPGARLRMRVPGWCERHTYNGRNALVVDGYFDQPLVAGFEATLDFRMEPRFVFAHPRVDAVRGCRAALRGPVVYCAEGVDNPMLENLVFTTEARTQDRGEDELPTLVVPANFRRKPQALYLRHMVAVDQEERETTLIPYYQWANRASSPMRVWLPTI</sequence>
<dbReference type="Proteomes" id="UP001597326">
    <property type="component" value="Unassembled WGS sequence"/>
</dbReference>
<dbReference type="InterPro" id="IPR049174">
    <property type="entry name" value="Beta-AFase-like"/>
</dbReference>
<organism evidence="4 5">
    <name type="scientific">Luteococcus peritonei</name>
    <dbReference type="NCBI Taxonomy" id="88874"/>
    <lineage>
        <taxon>Bacteria</taxon>
        <taxon>Bacillati</taxon>
        <taxon>Actinomycetota</taxon>
        <taxon>Actinomycetes</taxon>
        <taxon>Propionibacteriales</taxon>
        <taxon>Propionibacteriaceae</taxon>
        <taxon>Luteococcus</taxon>
    </lineage>
</organism>
<dbReference type="Pfam" id="PF20737">
    <property type="entry name" value="Glyco_hydro127C"/>
    <property type="match status" value="1"/>
</dbReference>
<keyword evidence="4" id="KW-0378">Hydrolase</keyword>
<reference evidence="5" key="1">
    <citation type="journal article" date="2019" name="Int. J. Syst. Evol. Microbiol.">
        <title>The Global Catalogue of Microorganisms (GCM) 10K type strain sequencing project: providing services to taxonomists for standard genome sequencing and annotation.</title>
        <authorList>
            <consortium name="The Broad Institute Genomics Platform"/>
            <consortium name="The Broad Institute Genome Sequencing Center for Infectious Disease"/>
            <person name="Wu L."/>
            <person name="Ma J."/>
        </authorList>
    </citation>
    <scope>NUCLEOTIDE SEQUENCE [LARGE SCALE GENOMIC DNA]</scope>
    <source>
        <strain evidence="5">CAIM 431</strain>
    </source>
</reference>
<name>A0ABW4RSI4_9ACTN</name>
<dbReference type="RefSeq" id="WP_343872285.1">
    <property type="nucleotide sequence ID" value="NZ_BAAAIX010000007.1"/>
</dbReference>
<dbReference type="SUPFAM" id="SSF48208">
    <property type="entry name" value="Six-hairpin glycosidases"/>
    <property type="match status" value="1"/>
</dbReference>